<dbReference type="InterPro" id="IPR055290">
    <property type="entry name" value="At3g26010-like"/>
</dbReference>
<protein>
    <recommendedName>
        <fullName evidence="1">F-box domain-containing protein</fullName>
    </recommendedName>
</protein>
<gene>
    <name evidence="2" type="ORF">LTRI10_LOCUS53500</name>
</gene>
<evidence type="ECO:0000313" key="3">
    <source>
        <dbReference type="Proteomes" id="UP001497516"/>
    </source>
</evidence>
<dbReference type="PANTHER" id="PTHR35546:SF128">
    <property type="entry name" value="F-BOX ASSOCIATED DOMAIN-CONTAINING PROTEIN"/>
    <property type="match status" value="1"/>
</dbReference>
<dbReference type="PROSITE" id="PS50181">
    <property type="entry name" value="FBOX"/>
    <property type="match status" value="1"/>
</dbReference>
<accession>A0AAV2GV33</accession>
<dbReference type="InterPro" id="IPR001810">
    <property type="entry name" value="F-box_dom"/>
</dbReference>
<name>A0AAV2GV33_9ROSI</name>
<dbReference type="Pfam" id="PF12937">
    <property type="entry name" value="F-box-like"/>
    <property type="match status" value="1"/>
</dbReference>
<dbReference type="AlphaFoldDB" id="A0AAV2GV33"/>
<dbReference type="Proteomes" id="UP001497516">
    <property type="component" value="Chromosome 9"/>
</dbReference>
<dbReference type="Gene3D" id="1.20.1280.50">
    <property type="match status" value="1"/>
</dbReference>
<keyword evidence="3" id="KW-1185">Reference proteome</keyword>
<dbReference type="PANTHER" id="PTHR35546">
    <property type="entry name" value="F-BOX PROTEIN INTERACTION DOMAIN PROTEIN-RELATED"/>
    <property type="match status" value="1"/>
</dbReference>
<dbReference type="EMBL" id="OZ034822">
    <property type="protein sequence ID" value="CAL1414331.1"/>
    <property type="molecule type" value="Genomic_DNA"/>
</dbReference>
<sequence>MSKIRRSCSAGEGSSTSITDLPQTILIGIISRVPLRCAKRCSAVCKTWYKLLVKDEATSNYLQHWYGGGGGDDQMSSRRNSSSFALLTNMTTLFPSCSNRLWSWVVAAAYSSAEEDTVGIWPRLMIRPCNDDDNEQRLRYSNEVRGSGGQRMEVVACCNDVLLCEENDSASAYYVWEPVSGEHNWVPLPVISSHHHRNSEQRRRFLYGLASEPDGSFTVVRITASERPTGCVLMHTFSNRSREDSWAWKEHHVDWPAGQEFLWVEHYPQGLVYKGFMFWLGAKHALFGVDLDPRRHPHHPVLITLPPEFRYIGNECLGVCRGSLTIVQMSDTPSPLAAAYVAIWILNHGSSSSRSGNSVDEFCSWSLHKRVSLQQAIGSADPFQRPPTSDLSGDASLPRMGRLKLLGRHPYELDIVYFRVWRTVFSLDLSSKGAPLRRLFVYPSDTYPLNTSMGLPVNSFTFIPQWRPTPIRTFAVDSLFINYLECM</sequence>
<evidence type="ECO:0000259" key="1">
    <source>
        <dbReference type="PROSITE" id="PS50181"/>
    </source>
</evidence>
<dbReference type="InterPro" id="IPR036047">
    <property type="entry name" value="F-box-like_dom_sf"/>
</dbReference>
<feature type="domain" description="F-box" evidence="1">
    <location>
        <begin position="15"/>
        <end position="61"/>
    </location>
</feature>
<proteinExistence type="predicted"/>
<organism evidence="2 3">
    <name type="scientific">Linum trigynum</name>
    <dbReference type="NCBI Taxonomy" id="586398"/>
    <lineage>
        <taxon>Eukaryota</taxon>
        <taxon>Viridiplantae</taxon>
        <taxon>Streptophyta</taxon>
        <taxon>Embryophyta</taxon>
        <taxon>Tracheophyta</taxon>
        <taxon>Spermatophyta</taxon>
        <taxon>Magnoliopsida</taxon>
        <taxon>eudicotyledons</taxon>
        <taxon>Gunneridae</taxon>
        <taxon>Pentapetalae</taxon>
        <taxon>rosids</taxon>
        <taxon>fabids</taxon>
        <taxon>Malpighiales</taxon>
        <taxon>Linaceae</taxon>
        <taxon>Linum</taxon>
    </lineage>
</organism>
<evidence type="ECO:0000313" key="2">
    <source>
        <dbReference type="EMBL" id="CAL1414331.1"/>
    </source>
</evidence>
<dbReference type="SUPFAM" id="SSF81383">
    <property type="entry name" value="F-box domain"/>
    <property type="match status" value="1"/>
</dbReference>
<reference evidence="2 3" key="1">
    <citation type="submission" date="2024-04" db="EMBL/GenBank/DDBJ databases">
        <authorList>
            <person name="Fracassetti M."/>
        </authorList>
    </citation>
    <scope>NUCLEOTIDE SEQUENCE [LARGE SCALE GENOMIC DNA]</scope>
</reference>